<sequence length="86" mass="8940">MAEPDNALAAQAATITDAIDMSALQLLGVMQAHDGPAALLRSSRGQIARVLVGDEAFGIRITAIGDDRVTLTNRWGQSQALGLPQG</sequence>
<dbReference type="AlphaFoldDB" id="A0A1I6MD60"/>
<evidence type="ECO:0000313" key="2">
    <source>
        <dbReference type="Proteomes" id="UP000198926"/>
    </source>
</evidence>
<dbReference type="Gene3D" id="2.30.30.830">
    <property type="match status" value="1"/>
</dbReference>
<proteinExistence type="predicted"/>
<dbReference type="Proteomes" id="UP000198926">
    <property type="component" value="Unassembled WGS sequence"/>
</dbReference>
<dbReference type="OrthoDB" id="7652383at2"/>
<protein>
    <submittedName>
        <fullName evidence="1">Uncharacterized protein</fullName>
    </submittedName>
</protein>
<dbReference type="EMBL" id="FOZM01000001">
    <property type="protein sequence ID" value="SFS13528.1"/>
    <property type="molecule type" value="Genomic_DNA"/>
</dbReference>
<reference evidence="1 2" key="1">
    <citation type="submission" date="2016-10" db="EMBL/GenBank/DDBJ databases">
        <authorList>
            <person name="de Groot N.N."/>
        </authorList>
    </citation>
    <scope>NUCLEOTIDE SEQUENCE [LARGE SCALE GENOMIC DNA]</scope>
    <source>
        <strain evidence="1 2">DSM 29433</strain>
    </source>
</reference>
<dbReference type="STRING" id="1123755.SAMN05444714_1563"/>
<gene>
    <name evidence="1" type="ORF">SAMN05444714_1563</name>
</gene>
<name>A0A1I6MD60_9RHOB</name>
<evidence type="ECO:0000313" key="1">
    <source>
        <dbReference type="EMBL" id="SFS13528.1"/>
    </source>
</evidence>
<dbReference type="RefSeq" id="WP_090206038.1">
    <property type="nucleotide sequence ID" value="NZ_FOZM01000001.1"/>
</dbReference>
<organism evidence="1 2">
    <name type="scientific">Yoonia litorea</name>
    <dbReference type="NCBI Taxonomy" id="1123755"/>
    <lineage>
        <taxon>Bacteria</taxon>
        <taxon>Pseudomonadati</taxon>
        <taxon>Pseudomonadota</taxon>
        <taxon>Alphaproteobacteria</taxon>
        <taxon>Rhodobacterales</taxon>
        <taxon>Paracoccaceae</taxon>
        <taxon>Yoonia</taxon>
    </lineage>
</organism>
<keyword evidence="2" id="KW-1185">Reference proteome</keyword>
<accession>A0A1I6MD60</accession>